<feature type="domain" description="Attractin/MKLN-like beta-propeller" evidence="3">
    <location>
        <begin position="83"/>
        <end position="341"/>
    </location>
</feature>
<dbReference type="PANTHER" id="PTHR45632">
    <property type="entry name" value="LD33804P"/>
    <property type="match status" value="1"/>
</dbReference>
<dbReference type="PANTHER" id="PTHR45632:SF3">
    <property type="entry name" value="KELCH-LIKE PROTEIN 32"/>
    <property type="match status" value="1"/>
</dbReference>
<sequence length="392" mass="42539">MVTSSRLTLSGAVCATLASLSRGEDLSALFRVEAEVLANKMPSPLSDHTATLVGTKVYIAGGCDDPNGNSWNQDGKAFYCGSVSQKLFVFDLVEGTFETLADMPAERYRHAAAAAGGKLWITGGRSLFDDLMTDVLAYDFEANTWTSFGGVDESYIVSDHTAFSYQNYAYFAGGYEVNYTAVTTTFRIDADATDMMADSPVIEDRAPLHQSRGDVGGAAQSNYAIVAGGFTHENNFREPLVQAESYSFANDEWTLIANMTYARGDKTLVSIGDSIFALGGERQLADREDAPEPGERTIVIDKVERYDVDVDKWSTLADLPDGHRFRFAGVGYLDKMYTFGGQERFDVACNCFKTSDEVTTYEEVQNGDSGAWNVAFSASMAALVAAATLVLV</sequence>
<dbReference type="Gene3D" id="2.120.10.80">
    <property type="entry name" value="Kelch-type beta propeller"/>
    <property type="match status" value="2"/>
</dbReference>
<keyword evidence="1" id="KW-0880">Kelch repeat</keyword>
<dbReference type="EMBL" id="HBHT01007382">
    <property type="protein sequence ID" value="CAD9950121.1"/>
    <property type="molecule type" value="Transcribed_RNA"/>
</dbReference>
<evidence type="ECO:0000256" key="2">
    <source>
        <dbReference type="ARBA" id="ARBA00022737"/>
    </source>
</evidence>
<accession>A0A7S2VCZ5</accession>
<dbReference type="SUPFAM" id="SSF117281">
    <property type="entry name" value="Kelch motif"/>
    <property type="match status" value="1"/>
</dbReference>
<dbReference type="InterPro" id="IPR056737">
    <property type="entry name" value="Beta-prop_ATRN-MKLN-like"/>
</dbReference>
<dbReference type="InterPro" id="IPR006652">
    <property type="entry name" value="Kelch_1"/>
</dbReference>
<proteinExistence type="predicted"/>
<dbReference type="AlphaFoldDB" id="A0A7S2VCZ5"/>
<evidence type="ECO:0000313" key="4">
    <source>
        <dbReference type="EMBL" id="CAD9950121.1"/>
    </source>
</evidence>
<evidence type="ECO:0000256" key="1">
    <source>
        <dbReference type="ARBA" id="ARBA00022441"/>
    </source>
</evidence>
<name>A0A7S2VCZ5_9STRA</name>
<keyword evidence="2" id="KW-0677">Repeat</keyword>
<gene>
    <name evidence="4" type="ORF">APAL1065_LOCUS4918</name>
</gene>
<dbReference type="InterPro" id="IPR015915">
    <property type="entry name" value="Kelch-typ_b-propeller"/>
</dbReference>
<evidence type="ECO:0000259" key="3">
    <source>
        <dbReference type="Pfam" id="PF24981"/>
    </source>
</evidence>
<organism evidence="4">
    <name type="scientific">Entomoneis paludosa</name>
    <dbReference type="NCBI Taxonomy" id="265537"/>
    <lineage>
        <taxon>Eukaryota</taxon>
        <taxon>Sar</taxon>
        <taxon>Stramenopiles</taxon>
        <taxon>Ochrophyta</taxon>
        <taxon>Bacillariophyta</taxon>
        <taxon>Bacillariophyceae</taxon>
        <taxon>Bacillariophycidae</taxon>
        <taxon>Entomoneidaceae</taxon>
        <taxon>Entomoneis</taxon>
    </lineage>
</organism>
<reference evidence="4" key="1">
    <citation type="submission" date="2021-01" db="EMBL/GenBank/DDBJ databases">
        <authorList>
            <person name="Corre E."/>
            <person name="Pelletier E."/>
            <person name="Niang G."/>
            <person name="Scheremetjew M."/>
            <person name="Finn R."/>
            <person name="Kale V."/>
            <person name="Holt S."/>
            <person name="Cochrane G."/>
            <person name="Meng A."/>
            <person name="Brown T."/>
            <person name="Cohen L."/>
        </authorList>
    </citation>
    <scope>NUCLEOTIDE SEQUENCE</scope>
    <source>
        <strain evidence="4">CCMP125</strain>
    </source>
</reference>
<protein>
    <recommendedName>
        <fullName evidence="3">Attractin/MKLN-like beta-propeller domain-containing protein</fullName>
    </recommendedName>
</protein>
<dbReference type="Pfam" id="PF24981">
    <property type="entry name" value="Beta-prop_ATRN-LZTR1"/>
    <property type="match status" value="1"/>
</dbReference>
<dbReference type="SMART" id="SM00612">
    <property type="entry name" value="Kelch"/>
    <property type="match status" value="3"/>
</dbReference>